<keyword evidence="2" id="KW-1185">Reference proteome</keyword>
<organism evidence="1 2">
    <name type="scientific">Amaricoccus solimangrovi</name>
    <dbReference type="NCBI Taxonomy" id="2589815"/>
    <lineage>
        <taxon>Bacteria</taxon>
        <taxon>Pseudomonadati</taxon>
        <taxon>Pseudomonadota</taxon>
        <taxon>Alphaproteobacteria</taxon>
        <taxon>Rhodobacterales</taxon>
        <taxon>Paracoccaceae</taxon>
        <taxon>Amaricoccus</taxon>
    </lineage>
</organism>
<dbReference type="RefSeq" id="WP_140456449.1">
    <property type="nucleotide sequence ID" value="NZ_VFRP01000075.1"/>
</dbReference>
<dbReference type="EMBL" id="VFRP01000075">
    <property type="protein sequence ID" value="TPE44147.1"/>
    <property type="molecule type" value="Genomic_DNA"/>
</dbReference>
<evidence type="ECO:0000313" key="2">
    <source>
        <dbReference type="Proteomes" id="UP000319255"/>
    </source>
</evidence>
<protein>
    <recommendedName>
        <fullName evidence="3">Right handed beta helix domain-containing protein</fullName>
    </recommendedName>
</protein>
<dbReference type="AlphaFoldDB" id="A0A501WBF3"/>
<name>A0A501WBF3_9RHOB</name>
<dbReference type="Proteomes" id="UP000319255">
    <property type="component" value="Unassembled WGS sequence"/>
</dbReference>
<comment type="caution">
    <text evidence="1">The sequence shown here is derived from an EMBL/GenBank/DDBJ whole genome shotgun (WGS) entry which is preliminary data.</text>
</comment>
<accession>A0A501WBF3</accession>
<evidence type="ECO:0000313" key="1">
    <source>
        <dbReference type="EMBL" id="TPE44147.1"/>
    </source>
</evidence>
<proteinExistence type="predicted"/>
<gene>
    <name evidence="1" type="ORF">FJM51_23140</name>
</gene>
<dbReference type="InterPro" id="IPR011050">
    <property type="entry name" value="Pectin_lyase_fold/virulence"/>
</dbReference>
<reference evidence="1 2" key="1">
    <citation type="submission" date="2019-06" db="EMBL/GenBank/DDBJ databases">
        <title>A novel bacterium of genus Amaricoccus, isolated from marine sediment.</title>
        <authorList>
            <person name="Huang H."/>
            <person name="Mo K."/>
            <person name="Hu Y."/>
        </authorList>
    </citation>
    <scope>NUCLEOTIDE SEQUENCE [LARGE SCALE GENOMIC DNA]</scope>
    <source>
        <strain evidence="1 2">HB172011</strain>
    </source>
</reference>
<sequence>MENPASPGGVTLEGAKNCVVEANVMRRPPNTGSLTGSGSTDNPGIAVLSNKFDNVIFRNNVCPRAGLFRAGEVSSGALPGVTLTGNKFSDNTSFPSGWESLVATGSGRNVGQWAPA</sequence>
<dbReference type="SUPFAM" id="SSF51126">
    <property type="entry name" value="Pectin lyase-like"/>
    <property type="match status" value="1"/>
</dbReference>
<evidence type="ECO:0008006" key="3">
    <source>
        <dbReference type="Google" id="ProtNLM"/>
    </source>
</evidence>